<evidence type="ECO:0000256" key="1">
    <source>
        <dbReference type="ARBA" id="ARBA00004123"/>
    </source>
</evidence>
<dbReference type="Proteomes" id="UP000291343">
    <property type="component" value="Unassembled WGS sequence"/>
</dbReference>
<evidence type="ECO:0000256" key="9">
    <source>
        <dbReference type="ARBA" id="ARBA00023242"/>
    </source>
</evidence>
<comment type="caution">
    <text evidence="14">The sequence shown here is derived from an EMBL/GenBank/DDBJ whole genome shotgun (WGS) entry which is preliminary data.</text>
</comment>
<dbReference type="FunCoup" id="A0A482XEH7">
    <property type="interactions" value="43"/>
</dbReference>
<keyword evidence="6" id="KW-0227">DNA damage</keyword>
<keyword evidence="9" id="KW-0539">Nucleus</keyword>
<gene>
    <name evidence="14" type="ORF">LSTR_LSTR012345</name>
</gene>
<dbReference type="InterPro" id="IPR042320">
    <property type="entry name" value="MMS22-like"/>
</dbReference>
<evidence type="ECO:0000256" key="2">
    <source>
        <dbReference type="ARBA" id="ARBA00004286"/>
    </source>
</evidence>
<dbReference type="InterPro" id="IPR029425">
    <property type="entry name" value="MMS22L_N"/>
</dbReference>
<evidence type="ECO:0000259" key="12">
    <source>
        <dbReference type="Pfam" id="PF14910"/>
    </source>
</evidence>
<sequence>MASMSENITVCTPPQSQGDEESTFDFDSFNFNDAIINSDAVEDKIYKYCTFRWFNCSGETRIDATVNEDSFLSRGEEDFLRDELLQTATCKVHEIHKVDLFGLTVDKGASLLLSLDVLYKTALSNLMALQSQLSTHNPFQPTMRTTNHDSQHLDACETRKQLIQFFLHIRLYITHLISTRENYETELILKNITQKLCQILQRFQRILRKSVKTIHESSHHLFHCYLELRWLHLSTLFMLYKSNEIMKRRTKNSRENQNSDTEVHLDITTLLDSVSLLVSDLVHVSVFRFEKLGAKAAALKLTAFGCGCIEEVWVLVKVLLGSLERFDCDISEGNLRFSFWKVVNGVLCRLCDRKNSENKSVMKEVSLFETSLGEIVCGSSNLFKLWFVKCVSTSFCENNREICGNYEVLEKVLRAELKDDCCESNLRLLLQLVQALVVEVWEPRNDAILILWEYYQKRMSSCFYVTGETLEHMSVIPKTSDKFLEQVNGRLDDRDRQYNSFQQFLRLLGLHLRRTNGEKKFWNQLKGRIYSKFPASKMYALTELGVYNFASLFFTIAVVKVDEIGEILKKLQNFLELTNCTDTTIRGFVFLTHVTILDLLARNCVDFSTCTTPIVKFLNDLDLTSPENLRMITSGIDCLRPLFEVDKISLGLSKLVGDWMHKYLLISTTNSKDTSKLTQYIDSLLLEMKSIRIYSPQDVETFEAFWNQIKILITSPNFHPKNSDFLGSLCGNFAVVSTKIYRSATMLREVSNLVTSSKTLDVSCFRDFLSTLIEYKPLPMALRDHDTFILKLWIRCEVFSATSSDKILNYVAALRECRNLNLNLDPQKPLISFCKSLHQRYTSLADIGEKKTMYEQTHRYFDCLKDWLEPVVRAADNACLVSRVYCMVGCVVDAAGVFLYEKGAQYGSTLQKLMDLLLLTPATKRPGFKLQTSLQSAVNESLYLFVEGLVKIKQDGDQFMSKMIQDLIIIYLPQCVQLSDRPDSRKFSLVKCFRPSLKDNREIVMKTILETIRIHFVKPRARIPSQECRQAIKFLHDVLVFNKFEVEILTAMFRHILGNVCSIMMYSEDSAAGKIEAGNLMVAILDCDQIRSTNDKHIGDEVMHMFAALCRDHLAFSSRQLFGLFHSLAAASCADLVLRFLPQLGRAVREVEAKRGLGQDRALRAQMDSLAKTLNYQC</sequence>
<dbReference type="PANTHER" id="PTHR28547">
    <property type="entry name" value="PROTEIN MMS22-LIKE"/>
    <property type="match status" value="1"/>
</dbReference>
<dbReference type="AlphaFoldDB" id="A0A482XEH7"/>
<dbReference type="EMBL" id="QKKF02011243">
    <property type="protein sequence ID" value="RZF44143.1"/>
    <property type="molecule type" value="Genomic_DNA"/>
</dbReference>
<dbReference type="OrthoDB" id="8193282at2759"/>
<organism evidence="14 15">
    <name type="scientific">Laodelphax striatellus</name>
    <name type="common">Small brown planthopper</name>
    <name type="synonym">Delphax striatella</name>
    <dbReference type="NCBI Taxonomy" id="195883"/>
    <lineage>
        <taxon>Eukaryota</taxon>
        <taxon>Metazoa</taxon>
        <taxon>Ecdysozoa</taxon>
        <taxon>Arthropoda</taxon>
        <taxon>Hexapoda</taxon>
        <taxon>Insecta</taxon>
        <taxon>Pterygota</taxon>
        <taxon>Neoptera</taxon>
        <taxon>Paraneoptera</taxon>
        <taxon>Hemiptera</taxon>
        <taxon>Auchenorrhyncha</taxon>
        <taxon>Fulgoroidea</taxon>
        <taxon>Delphacidae</taxon>
        <taxon>Criomorphinae</taxon>
        <taxon>Laodelphax</taxon>
    </lineage>
</organism>
<evidence type="ECO:0000256" key="6">
    <source>
        <dbReference type="ARBA" id="ARBA00022763"/>
    </source>
</evidence>
<name>A0A482XEH7_LAOST</name>
<evidence type="ECO:0000256" key="10">
    <source>
        <dbReference type="ARBA" id="ARBA00033326"/>
    </source>
</evidence>
<dbReference type="InterPro" id="IPR029424">
    <property type="entry name" value="MMS22L_C"/>
</dbReference>
<evidence type="ECO:0000256" key="8">
    <source>
        <dbReference type="ARBA" id="ARBA00023204"/>
    </source>
</evidence>
<dbReference type="Pfam" id="PF14911">
    <property type="entry name" value="MMS22L_C"/>
    <property type="match status" value="1"/>
</dbReference>
<dbReference type="InParanoid" id="A0A482XEH7"/>
<proteinExistence type="inferred from homology"/>
<evidence type="ECO:0000313" key="15">
    <source>
        <dbReference type="Proteomes" id="UP000291343"/>
    </source>
</evidence>
<dbReference type="GO" id="GO:0043596">
    <property type="term" value="C:nuclear replication fork"/>
    <property type="evidence" value="ECO:0007669"/>
    <property type="project" value="TreeGrafter"/>
</dbReference>
<dbReference type="GO" id="GO:0006325">
    <property type="term" value="P:chromatin organization"/>
    <property type="evidence" value="ECO:0007669"/>
    <property type="project" value="UniProtKB-KW"/>
</dbReference>
<evidence type="ECO:0000256" key="11">
    <source>
        <dbReference type="SAM" id="MobiDB-lite"/>
    </source>
</evidence>
<feature type="domain" description="MMS22-like C-terminal" evidence="13">
    <location>
        <begin position="824"/>
        <end position="1173"/>
    </location>
</feature>
<keyword evidence="15" id="KW-1185">Reference proteome</keyword>
<protein>
    <recommendedName>
        <fullName evidence="4">Protein MMS22-like</fullName>
    </recommendedName>
    <alternativeName>
        <fullName evidence="10">Methyl methanesulfonate-sensitivity protein 22-like</fullName>
    </alternativeName>
</protein>
<dbReference type="GO" id="GO:0031297">
    <property type="term" value="P:replication fork processing"/>
    <property type="evidence" value="ECO:0007669"/>
    <property type="project" value="InterPro"/>
</dbReference>
<keyword evidence="8" id="KW-0234">DNA repair</keyword>
<feature type="domain" description="Protein MMS22-like N-terminal" evidence="12">
    <location>
        <begin position="212"/>
        <end position="611"/>
    </location>
</feature>
<evidence type="ECO:0000256" key="3">
    <source>
        <dbReference type="ARBA" id="ARBA00006585"/>
    </source>
</evidence>
<evidence type="ECO:0000256" key="4">
    <source>
        <dbReference type="ARBA" id="ARBA00021061"/>
    </source>
</evidence>
<keyword evidence="5" id="KW-0158">Chromosome</keyword>
<feature type="compositionally biased region" description="Polar residues" evidence="11">
    <location>
        <begin position="1"/>
        <end position="17"/>
    </location>
</feature>
<reference evidence="14 15" key="1">
    <citation type="journal article" date="2017" name="Gigascience">
        <title>Genome sequence of the small brown planthopper, Laodelphax striatellus.</title>
        <authorList>
            <person name="Zhu J."/>
            <person name="Jiang F."/>
            <person name="Wang X."/>
            <person name="Yang P."/>
            <person name="Bao Y."/>
            <person name="Zhao W."/>
            <person name="Wang W."/>
            <person name="Lu H."/>
            <person name="Wang Q."/>
            <person name="Cui N."/>
            <person name="Li J."/>
            <person name="Chen X."/>
            <person name="Luo L."/>
            <person name="Yu J."/>
            <person name="Kang L."/>
            <person name="Cui F."/>
        </authorList>
    </citation>
    <scope>NUCLEOTIDE SEQUENCE [LARGE SCALE GENOMIC DNA]</scope>
    <source>
        <strain evidence="14">Lst14</strain>
    </source>
</reference>
<accession>A0A482XEH7</accession>
<evidence type="ECO:0000259" key="13">
    <source>
        <dbReference type="Pfam" id="PF14911"/>
    </source>
</evidence>
<comment type="subcellular location">
    <subcellularLocation>
        <location evidence="2">Chromosome</location>
    </subcellularLocation>
    <subcellularLocation>
        <location evidence="1">Nucleus</location>
    </subcellularLocation>
</comment>
<comment type="similarity">
    <text evidence="3">Belongs to the MMS22 family. MMS22L subfamily.</text>
</comment>
<dbReference type="GO" id="GO:0000724">
    <property type="term" value="P:double-strand break repair via homologous recombination"/>
    <property type="evidence" value="ECO:0007669"/>
    <property type="project" value="InterPro"/>
</dbReference>
<evidence type="ECO:0000256" key="5">
    <source>
        <dbReference type="ARBA" id="ARBA00022454"/>
    </source>
</evidence>
<dbReference type="STRING" id="195883.A0A482XEH7"/>
<feature type="region of interest" description="Disordered" evidence="11">
    <location>
        <begin position="1"/>
        <end position="20"/>
    </location>
</feature>
<evidence type="ECO:0000313" key="14">
    <source>
        <dbReference type="EMBL" id="RZF44143.1"/>
    </source>
</evidence>
<evidence type="ECO:0000256" key="7">
    <source>
        <dbReference type="ARBA" id="ARBA00022853"/>
    </source>
</evidence>
<dbReference type="PANTHER" id="PTHR28547:SF1">
    <property type="entry name" value="PROTEIN MMS22-LIKE"/>
    <property type="match status" value="1"/>
</dbReference>
<keyword evidence="7" id="KW-0156">Chromatin regulator</keyword>
<dbReference type="Pfam" id="PF14910">
    <property type="entry name" value="MMS22L_N"/>
    <property type="match status" value="1"/>
</dbReference>